<accession>A0ABN7X252</accession>
<gene>
    <name evidence="1" type="ORF">GMARGA_LOCUS37442</name>
</gene>
<dbReference type="EMBL" id="CAJVQB010078099">
    <property type="protein sequence ID" value="CAG8845069.1"/>
    <property type="molecule type" value="Genomic_DNA"/>
</dbReference>
<evidence type="ECO:0000313" key="1">
    <source>
        <dbReference type="EMBL" id="CAG8845069.1"/>
    </source>
</evidence>
<organism evidence="1 2">
    <name type="scientific">Gigaspora margarita</name>
    <dbReference type="NCBI Taxonomy" id="4874"/>
    <lineage>
        <taxon>Eukaryota</taxon>
        <taxon>Fungi</taxon>
        <taxon>Fungi incertae sedis</taxon>
        <taxon>Mucoromycota</taxon>
        <taxon>Glomeromycotina</taxon>
        <taxon>Glomeromycetes</taxon>
        <taxon>Diversisporales</taxon>
        <taxon>Gigasporaceae</taxon>
        <taxon>Gigaspora</taxon>
    </lineage>
</organism>
<sequence length="43" mass="5143">MNAMVKIMDKINNKEYKKSGTIREKLDYITNIVRVMKKVKEIK</sequence>
<keyword evidence="2" id="KW-1185">Reference proteome</keyword>
<comment type="caution">
    <text evidence="1">The sequence shown here is derived from an EMBL/GenBank/DDBJ whole genome shotgun (WGS) entry which is preliminary data.</text>
</comment>
<proteinExistence type="predicted"/>
<dbReference type="Proteomes" id="UP000789901">
    <property type="component" value="Unassembled WGS sequence"/>
</dbReference>
<reference evidence="1 2" key="1">
    <citation type="submission" date="2021-06" db="EMBL/GenBank/DDBJ databases">
        <authorList>
            <person name="Kallberg Y."/>
            <person name="Tangrot J."/>
            <person name="Rosling A."/>
        </authorList>
    </citation>
    <scope>NUCLEOTIDE SEQUENCE [LARGE SCALE GENOMIC DNA]</scope>
    <source>
        <strain evidence="1 2">120-4 pot B 10/14</strain>
    </source>
</reference>
<feature type="non-terminal residue" evidence="1">
    <location>
        <position position="43"/>
    </location>
</feature>
<name>A0ABN7X252_GIGMA</name>
<protein>
    <submittedName>
        <fullName evidence="1">28032_t:CDS:1</fullName>
    </submittedName>
</protein>
<evidence type="ECO:0000313" key="2">
    <source>
        <dbReference type="Proteomes" id="UP000789901"/>
    </source>
</evidence>